<organism evidence="2 3">
    <name type="scientific">Kribbella karoonensis</name>
    <dbReference type="NCBI Taxonomy" id="324851"/>
    <lineage>
        <taxon>Bacteria</taxon>
        <taxon>Bacillati</taxon>
        <taxon>Actinomycetota</taxon>
        <taxon>Actinomycetes</taxon>
        <taxon>Propionibacteriales</taxon>
        <taxon>Kribbellaceae</taxon>
        <taxon>Kribbella</taxon>
    </lineage>
</organism>
<proteinExistence type="predicted"/>
<accession>A0ABN2EFI4</accession>
<evidence type="ECO:0000313" key="3">
    <source>
        <dbReference type="Proteomes" id="UP001500190"/>
    </source>
</evidence>
<feature type="transmembrane region" description="Helical" evidence="1">
    <location>
        <begin position="7"/>
        <end position="26"/>
    </location>
</feature>
<feature type="transmembrane region" description="Helical" evidence="1">
    <location>
        <begin position="129"/>
        <end position="148"/>
    </location>
</feature>
<feature type="transmembrane region" description="Helical" evidence="1">
    <location>
        <begin position="98"/>
        <end position="117"/>
    </location>
</feature>
<evidence type="ECO:0000256" key="1">
    <source>
        <dbReference type="SAM" id="Phobius"/>
    </source>
</evidence>
<keyword evidence="3" id="KW-1185">Reference proteome</keyword>
<comment type="caution">
    <text evidence="2">The sequence shown here is derived from an EMBL/GenBank/DDBJ whole genome shotgun (WGS) entry which is preliminary data.</text>
</comment>
<name>A0ABN2EFI4_9ACTN</name>
<feature type="transmembrane region" description="Helical" evidence="1">
    <location>
        <begin position="155"/>
        <end position="173"/>
    </location>
</feature>
<protein>
    <submittedName>
        <fullName evidence="2">Uncharacterized protein</fullName>
    </submittedName>
</protein>
<dbReference type="EMBL" id="BAAAND010000010">
    <property type="protein sequence ID" value="GAA1605670.1"/>
    <property type="molecule type" value="Genomic_DNA"/>
</dbReference>
<gene>
    <name evidence="2" type="ORF">GCM10009742_63550</name>
</gene>
<feature type="transmembrane region" description="Helical" evidence="1">
    <location>
        <begin position="65"/>
        <end position="86"/>
    </location>
</feature>
<sequence>MPRPAGYLYRVTAAVTFVTLLLVWLLDELLATTAPDPCENVPRGTVCEPPPALDRSDGYTSGLELFLWTIAVELLVIACYLGLALARRTIDLRAALRWSPAAVMLVLLAVGGFGWVLDDSRTLSGSLGIGYLILFGCWLLTPLVLYDVYRGDRAAVVPVAIGLAPTAVLNAAFQDWTTSLPAVMLVVAIATVVVVHLRRRQRSQPRVDRL</sequence>
<evidence type="ECO:0000313" key="2">
    <source>
        <dbReference type="EMBL" id="GAA1605670.1"/>
    </source>
</evidence>
<keyword evidence="1" id="KW-0812">Transmembrane</keyword>
<keyword evidence="1" id="KW-0472">Membrane</keyword>
<keyword evidence="1" id="KW-1133">Transmembrane helix</keyword>
<reference evidence="2 3" key="1">
    <citation type="journal article" date="2019" name="Int. J. Syst. Evol. Microbiol.">
        <title>The Global Catalogue of Microorganisms (GCM) 10K type strain sequencing project: providing services to taxonomists for standard genome sequencing and annotation.</title>
        <authorList>
            <consortium name="The Broad Institute Genomics Platform"/>
            <consortium name="The Broad Institute Genome Sequencing Center for Infectious Disease"/>
            <person name="Wu L."/>
            <person name="Ma J."/>
        </authorList>
    </citation>
    <scope>NUCLEOTIDE SEQUENCE [LARGE SCALE GENOMIC DNA]</scope>
    <source>
        <strain evidence="2 3">JCM 14304</strain>
    </source>
</reference>
<feature type="transmembrane region" description="Helical" evidence="1">
    <location>
        <begin position="179"/>
        <end position="197"/>
    </location>
</feature>
<dbReference type="Proteomes" id="UP001500190">
    <property type="component" value="Unassembled WGS sequence"/>
</dbReference>